<feature type="region of interest" description="Disordered" evidence="1">
    <location>
        <begin position="150"/>
        <end position="176"/>
    </location>
</feature>
<evidence type="ECO:0000313" key="3">
    <source>
        <dbReference type="Proteomes" id="UP000195402"/>
    </source>
</evidence>
<keyword evidence="3" id="KW-1185">Reference proteome</keyword>
<accession>A0A200R413</accession>
<evidence type="ECO:0000256" key="1">
    <source>
        <dbReference type="SAM" id="MobiDB-lite"/>
    </source>
</evidence>
<dbReference type="InParanoid" id="A0A200R413"/>
<evidence type="ECO:0000313" key="2">
    <source>
        <dbReference type="EMBL" id="OVA17435.1"/>
    </source>
</evidence>
<sequence>MGTVKTEDSSCLQLQPTSSSALISESNVTASTKLEKNTGSLSSLNFQALKFDEDVDEVQSPDSSIWDSLFTNDQIDSIADFMISSPLRTPDYMISSPKRIIPGGQQNSGHNNQINYNYLQTLEMQNLLAGCSSDSPSSCISSQLGGSPNYTTIQNRGKSQSPLHKVLNNSASPTNSNQFLQPESLALPAMEGFVDDYHKNGFGDYPAVVMNNNIGCGSSGRFADEYESRSREFVSSVEFFYNTATPTATAAALPTTTTTTTTEP</sequence>
<name>A0A200R413_MACCD</name>
<dbReference type="OrthoDB" id="1936481at2759"/>
<dbReference type="EMBL" id="MVGT01000438">
    <property type="protein sequence ID" value="OVA17435.1"/>
    <property type="molecule type" value="Genomic_DNA"/>
</dbReference>
<organism evidence="2 3">
    <name type="scientific">Macleaya cordata</name>
    <name type="common">Five-seeded plume-poppy</name>
    <name type="synonym">Bocconia cordata</name>
    <dbReference type="NCBI Taxonomy" id="56857"/>
    <lineage>
        <taxon>Eukaryota</taxon>
        <taxon>Viridiplantae</taxon>
        <taxon>Streptophyta</taxon>
        <taxon>Embryophyta</taxon>
        <taxon>Tracheophyta</taxon>
        <taxon>Spermatophyta</taxon>
        <taxon>Magnoliopsida</taxon>
        <taxon>Ranunculales</taxon>
        <taxon>Papaveraceae</taxon>
        <taxon>Papaveroideae</taxon>
        <taxon>Macleaya</taxon>
    </lineage>
</organism>
<reference evidence="2 3" key="1">
    <citation type="journal article" date="2017" name="Mol. Plant">
        <title>The Genome of Medicinal Plant Macleaya cordata Provides New Insights into Benzylisoquinoline Alkaloids Metabolism.</title>
        <authorList>
            <person name="Liu X."/>
            <person name="Liu Y."/>
            <person name="Huang P."/>
            <person name="Ma Y."/>
            <person name="Qing Z."/>
            <person name="Tang Q."/>
            <person name="Cao H."/>
            <person name="Cheng P."/>
            <person name="Zheng Y."/>
            <person name="Yuan Z."/>
            <person name="Zhou Y."/>
            <person name="Liu J."/>
            <person name="Tang Z."/>
            <person name="Zhuo Y."/>
            <person name="Zhang Y."/>
            <person name="Yu L."/>
            <person name="Huang J."/>
            <person name="Yang P."/>
            <person name="Peng Q."/>
            <person name="Zhang J."/>
            <person name="Jiang W."/>
            <person name="Zhang Z."/>
            <person name="Lin K."/>
            <person name="Ro D.K."/>
            <person name="Chen X."/>
            <person name="Xiong X."/>
            <person name="Shang Y."/>
            <person name="Huang S."/>
            <person name="Zeng J."/>
        </authorList>
    </citation>
    <scope>NUCLEOTIDE SEQUENCE [LARGE SCALE GENOMIC DNA]</scope>
    <source>
        <strain evidence="3">cv. BLH2017</strain>
        <tissue evidence="2">Root</tissue>
    </source>
</reference>
<gene>
    <name evidence="2" type="ORF">BVC80_1837g252</name>
</gene>
<comment type="caution">
    <text evidence="2">The sequence shown here is derived from an EMBL/GenBank/DDBJ whole genome shotgun (WGS) entry which is preliminary data.</text>
</comment>
<dbReference type="AlphaFoldDB" id="A0A200R413"/>
<protein>
    <submittedName>
        <fullName evidence="2">Uncharacterized protein</fullName>
    </submittedName>
</protein>
<proteinExistence type="predicted"/>
<dbReference type="Proteomes" id="UP000195402">
    <property type="component" value="Unassembled WGS sequence"/>
</dbReference>